<accession>A0A399SJ22</accession>
<dbReference type="SUPFAM" id="SSF48452">
    <property type="entry name" value="TPR-like"/>
    <property type="match status" value="1"/>
</dbReference>
<keyword evidence="1" id="KW-0449">Lipoprotein</keyword>
<organism evidence="1 2">
    <name type="scientific">Pontibacter oryzae</name>
    <dbReference type="NCBI Taxonomy" id="2304593"/>
    <lineage>
        <taxon>Bacteria</taxon>
        <taxon>Pseudomonadati</taxon>
        <taxon>Bacteroidota</taxon>
        <taxon>Cytophagia</taxon>
        <taxon>Cytophagales</taxon>
        <taxon>Hymenobacteraceae</taxon>
        <taxon>Pontibacter</taxon>
    </lineage>
</organism>
<dbReference type="EMBL" id="QWGE01000001">
    <property type="protein sequence ID" value="RIJ42994.1"/>
    <property type="molecule type" value="Genomic_DNA"/>
</dbReference>
<evidence type="ECO:0000313" key="2">
    <source>
        <dbReference type="Proteomes" id="UP000266005"/>
    </source>
</evidence>
<keyword evidence="2" id="KW-1185">Reference proteome</keyword>
<name>A0A399SJ22_9BACT</name>
<dbReference type="Proteomes" id="UP000266005">
    <property type="component" value="Unassembled WGS sequence"/>
</dbReference>
<dbReference type="Pfam" id="PF12771">
    <property type="entry name" value="SusD-like_2"/>
    <property type="match status" value="1"/>
</dbReference>
<gene>
    <name evidence="1" type="ORF">D1627_03935</name>
</gene>
<evidence type="ECO:0000313" key="1">
    <source>
        <dbReference type="EMBL" id="RIJ42994.1"/>
    </source>
</evidence>
<comment type="caution">
    <text evidence="1">The sequence shown here is derived from an EMBL/GenBank/DDBJ whole genome shotgun (WGS) entry which is preliminary data.</text>
</comment>
<dbReference type="PROSITE" id="PS51257">
    <property type="entry name" value="PROKAR_LIPOPROTEIN"/>
    <property type="match status" value="1"/>
</dbReference>
<dbReference type="RefSeq" id="WP_119430876.1">
    <property type="nucleotide sequence ID" value="NZ_QWGE01000001.1"/>
</dbReference>
<sequence>MNLYKSIKYVLTGVLVFMIGSCDLDETNINPDNPEEVPSRVLLSSAEAGFAYSLGGDMGRYANVITQHLAGIGRQHLVIGRNQITENDVNNAWRFNLYPIMQNLRIIIDQANESNSPHFSGAAKVMLASVLGVTTDAWGAIPYTDAFQGIENFNPTYDSQEEIYGIIQGLLDEAIVELQATESVNTLGSTDLIYRGNLANWVKAAYTLKARYYNHLSNVSPQESAQQALNALTNGFTSNAENMQFVFGSAETEANPYYQFNDQRGDVVMAEYFTDLLEDNNDPRLMQFVTPLDGSFEGATSGVAEDGSSMGPYYASINSPVPFITYPEALFIKAEAHLRLGQNTEAAAAYNDAVKASLRNVTGSDDYPAFVLANASATALTISLEQIMTQKYIAMFSTFETWVDVRRTGLPSIPMAQNALGPVPLRFPYPQSERTFNASNVPDVTLTTPLYWDE</sequence>
<dbReference type="InterPro" id="IPR011990">
    <property type="entry name" value="TPR-like_helical_dom_sf"/>
</dbReference>
<reference evidence="2" key="1">
    <citation type="submission" date="2018-08" db="EMBL/GenBank/DDBJ databases">
        <title>Mucilaginibacter sp. MYSH2.</title>
        <authorList>
            <person name="Seo T."/>
        </authorList>
    </citation>
    <scope>NUCLEOTIDE SEQUENCE [LARGE SCALE GENOMIC DNA]</scope>
    <source>
        <strain evidence="2">KIRAN</strain>
    </source>
</reference>
<dbReference type="Gene3D" id="1.25.40.390">
    <property type="match status" value="1"/>
</dbReference>
<proteinExistence type="predicted"/>
<dbReference type="OrthoDB" id="622163at2"/>
<dbReference type="AlphaFoldDB" id="A0A399SJ22"/>
<dbReference type="InterPro" id="IPR041662">
    <property type="entry name" value="SusD-like_2"/>
</dbReference>
<protein>
    <submittedName>
        <fullName evidence="1">SusD/RagB family nutrient-binding outer membrane lipoprotein</fullName>
    </submittedName>
</protein>